<dbReference type="SUPFAM" id="SSF81321">
    <property type="entry name" value="Family A G protein-coupled receptor-like"/>
    <property type="match status" value="1"/>
</dbReference>
<evidence type="ECO:0000256" key="6">
    <source>
        <dbReference type="SAM" id="Phobius"/>
    </source>
</evidence>
<sequence>MQLVHPGAATLSPMPLSPSQLALTSTLVTVSSALSLLGVGIVFTFYVRRPVWFRNLMGRLVLSLTASDLISTVTKGVGRLGPDAGIDSLLCQTQAVFVQIGNLSAVFISFAIAANMVFIVFLGGDAYFLKRSQWLVIFMSFVVSIFFGLALLVIKPGGNRNIVGDANLWCWIDGKYVIFQVWLFFLELWVIFIFQIVAYLLTWVSIKQLQALASRQRVTPAVIAMRKYNLIMTRRMQSYTLVFLFVWLPSTFNRIAPLISGEIVYGLTIAQATISPLRGMINCLVFLYIQYLLESDSDREISQTISEIESASVEPSGPGVLAVGLASPNNSLRSSVVHGQSIELAPIESKHSTRSNATSGSKIAPQPAAPASKGKKVRFIEPSKSLVDSVATIGIDTIAEMVDPDYAPPAPPPASSYGSIFGWRRQHNIRGSALGAPGPSRGSASSAPPSPGVLSSGSRSSGTPSPPLDDPARFTFSKPEGADDGNDAAVPKW</sequence>
<name>A0ABR4N677_9FUNG</name>
<evidence type="ECO:0000259" key="7">
    <source>
        <dbReference type="PROSITE" id="PS50262"/>
    </source>
</evidence>
<dbReference type="Gene3D" id="1.20.1070.10">
    <property type="entry name" value="Rhodopsin 7-helix transmembrane proteins"/>
    <property type="match status" value="1"/>
</dbReference>
<reference evidence="8 9" key="1">
    <citation type="submission" date="2023-09" db="EMBL/GenBank/DDBJ databases">
        <title>Pangenome analysis of Batrachochytrium dendrobatidis and related Chytrids.</title>
        <authorList>
            <person name="Yacoub M.N."/>
            <person name="Stajich J.E."/>
            <person name="James T.Y."/>
        </authorList>
    </citation>
    <scope>NUCLEOTIDE SEQUENCE [LARGE SCALE GENOMIC DNA]</scope>
    <source>
        <strain evidence="8 9">JEL0888</strain>
    </source>
</reference>
<dbReference type="PANTHER" id="PTHR23112">
    <property type="entry name" value="G PROTEIN-COUPLED RECEPTOR 157-RELATED"/>
    <property type="match status" value="1"/>
</dbReference>
<feature type="domain" description="G-protein coupled receptors family 1 profile" evidence="7">
    <location>
        <begin position="38"/>
        <end position="286"/>
    </location>
</feature>
<protein>
    <recommendedName>
        <fullName evidence="7">G-protein coupled receptors family 1 profile domain-containing protein</fullName>
    </recommendedName>
</protein>
<feature type="transmembrane region" description="Helical" evidence="6">
    <location>
        <begin position="20"/>
        <end position="47"/>
    </location>
</feature>
<dbReference type="Proteomes" id="UP001527925">
    <property type="component" value="Unassembled WGS sequence"/>
</dbReference>
<dbReference type="EMBL" id="JADGIZ020000028">
    <property type="protein sequence ID" value="KAL2914983.1"/>
    <property type="molecule type" value="Genomic_DNA"/>
</dbReference>
<feature type="transmembrane region" description="Helical" evidence="6">
    <location>
        <begin position="97"/>
        <end position="122"/>
    </location>
</feature>
<dbReference type="PROSITE" id="PS50262">
    <property type="entry name" value="G_PROTEIN_RECEP_F1_2"/>
    <property type="match status" value="1"/>
</dbReference>
<evidence type="ECO:0000256" key="4">
    <source>
        <dbReference type="ARBA" id="ARBA00023136"/>
    </source>
</evidence>
<evidence type="ECO:0000313" key="9">
    <source>
        <dbReference type="Proteomes" id="UP001527925"/>
    </source>
</evidence>
<feature type="region of interest" description="Disordered" evidence="5">
    <location>
        <begin position="347"/>
        <end position="376"/>
    </location>
</feature>
<evidence type="ECO:0000313" key="8">
    <source>
        <dbReference type="EMBL" id="KAL2914983.1"/>
    </source>
</evidence>
<evidence type="ECO:0000256" key="2">
    <source>
        <dbReference type="ARBA" id="ARBA00022692"/>
    </source>
</evidence>
<feature type="region of interest" description="Disordered" evidence="5">
    <location>
        <begin position="430"/>
        <end position="493"/>
    </location>
</feature>
<dbReference type="Pfam" id="PF05462">
    <property type="entry name" value="Dicty_CAR"/>
    <property type="match status" value="1"/>
</dbReference>
<evidence type="ECO:0000256" key="5">
    <source>
        <dbReference type="SAM" id="MobiDB-lite"/>
    </source>
</evidence>
<accession>A0ABR4N677</accession>
<keyword evidence="9" id="KW-1185">Reference proteome</keyword>
<feature type="transmembrane region" description="Helical" evidence="6">
    <location>
        <begin position="134"/>
        <end position="154"/>
    </location>
</feature>
<keyword evidence="3 6" id="KW-1133">Transmembrane helix</keyword>
<feature type="compositionally biased region" description="Low complexity" evidence="5">
    <location>
        <begin position="431"/>
        <end position="463"/>
    </location>
</feature>
<evidence type="ECO:0000256" key="3">
    <source>
        <dbReference type="ARBA" id="ARBA00022989"/>
    </source>
</evidence>
<dbReference type="InterPro" id="IPR017452">
    <property type="entry name" value="GPCR_Rhodpsn_7TM"/>
</dbReference>
<comment type="subcellular location">
    <subcellularLocation>
        <location evidence="1">Membrane</location>
        <topology evidence="1">Multi-pass membrane protein</topology>
    </subcellularLocation>
</comment>
<keyword evidence="2 6" id="KW-0812">Transmembrane</keyword>
<evidence type="ECO:0000256" key="1">
    <source>
        <dbReference type="ARBA" id="ARBA00004141"/>
    </source>
</evidence>
<feature type="transmembrane region" description="Helical" evidence="6">
    <location>
        <begin position="181"/>
        <end position="206"/>
    </location>
</feature>
<proteinExistence type="predicted"/>
<gene>
    <name evidence="8" type="ORF">HK105_205527</name>
</gene>
<dbReference type="PANTHER" id="PTHR23112:SF0">
    <property type="entry name" value="TRANSMEMBRANE PROTEIN 116"/>
    <property type="match status" value="1"/>
</dbReference>
<keyword evidence="4 6" id="KW-0472">Membrane</keyword>
<organism evidence="8 9">
    <name type="scientific">Polyrhizophydium stewartii</name>
    <dbReference type="NCBI Taxonomy" id="2732419"/>
    <lineage>
        <taxon>Eukaryota</taxon>
        <taxon>Fungi</taxon>
        <taxon>Fungi incertae sedis</taxon>
        <taxon>Chytridiomycota</taxon>
        <taxon>Chytridiomycota incertae sedis</taxon>
        <taxon>Chytridiomycetes</taxon>
        <taxon>Rhizophydiales</taxon>
        <taxon>Rhizophydiales incertae sedis</taxon>
        <taxon>Polyrhizophydium</taxon>
    </lineage>
</organism>
<comment type="caution">
    <text evidence="8">The sequence shown here is derived from an EMBL/GenBank/DDBJ whole genome shotgun (WGS) entry which is preliminary data.</text>
</comment>